<comment type="caution">
    <text evidence="3">The sequence shown here is derived from an EMBL/GenBank/DDBJ whole genome shotgun (WGS) entry which is preliminary data.</text>
</comment>
<dbReference type="AlphaFoldDB" id="A0A024FTQ1"/>
<evidence type="ECO:0000256" key="1">
    <source>
        <dbReference type="SAM" id="MobiDB-lite"/>
    </source>
</evidence>
<sequence length="578" mass="64552">MLFSLMLHQHWLLFYGVWLMDIVDTTQPITITVKLPSTSDLGECQSCLTDIAGLDRLSFTSSPVHNSNRPHALVNFQASGGASSFLRARVDCQNDVACGSMTITGSEPINTAVSLLGSLYADEHKLKPLCVLTHSVESFDCANCLKMTSGSPSIQKFHLVPKKDQERYLYALLTNQHNVFTPCKLSGICIGPDYEIIGDPCDYLLRKLSTVHYRPPKAVLSVLPESLAADDGLYHTTEFIYESVRWRPLCYRTSAPHDQRTNCLDCIALESSGMVVLVDHSTIEHASAEQAENSEQYVFVISKGGPTLTRQCDKPCRSITLKPKSECLTASHRSMDTSYPKGKIYYNMAKEIPRRNQLIPAHSSNEPKITKCMGVEHYMEHRELCRTCVEEKAGYAAKRLSHIDFLISLEMHLQPLAISSCISHRSDPTLCKKMTNVPDELCFYSGLPRLELHGRNGLVAPSTKHPVSLVLYEKATTECYTCLTTRFDVLIIDRFVTLKFWMVGVPPEYECFENCGYLAMVLKENLDISSLRTISSNSVTDPDHLTGIKRSHSFAPNDGNDRNDGISSEGHRTDQGAH</sequence>
<dbReference type="InParanoid" id="A0A024FTQ1"/>
<feature type="signal peptide" evidence="2">
    <location>
        <begin position="1"/>
        <end position="28"/>
    </location>
</feature>
<evidence type="ECO:0000313" key="3">
    <source>
        <dbReference type="EMBL" id="CCI10327.1"/>
    </source>
</evidence>
<feature type="compositionally biased region" description="Basic and acidic residues" evidence="1">
    <location>
        <begin position="559"/>
        <end position="578"/>
    </location>
</feature>
<organism evidence="3 4">
    <name type="scientific">Albugo candida</name>
    <dbReference type="NCBI Taxonomy" id="65357"/>
    <lineage>
        <taxon>Eukaryota</taxon>
        <taxon>Sar</taxon>
        <taxon>Stramenopiles</taxon>
        <taxon>Oomycota</taxon>
        <taxon>Peronosporomycetes</taxon>
        <taxon>Albuginales</taxon>
        <taxon>Albuginaceae</taxon>
        <taxon>Albugo</taxon>
    </lineage>
</organism>
<gene>
    <name evidence="3" type="ORF">BN9_094530</name>
</gene>
<feature type="chain" id="PRO_5001529258" evidence="2">
    <location>
        <begin position="29"/>
        <end position="578"/>
    </location>
</feature>
<keyword evidence="4" id="KW-1185">Reference proteome</keyword>
<dbReference type="EMBL" id="CAIX01000220">
    <property type="protein sequence ID" value="CCI10327.1"/>
    <property type="molecule type" value="Genomic_DNA"/>
</dbReference>
<proteinExistence type="predicted"/>
<name>A0A024FTQ1_9STRA</name>
<keyword evidence="2" id="KW-0732">Signal</keyword>
<protein>
    <submittedName>
        <fullName evidence="3">Uncharacterized protein</fullName>
    </submittedName>
</protein>
<feature type="region of interest" description="Disordered" evidence="1">
    <location>
        <begin position="542"/>
        <end position="578"/>
    </location>
</feature>
<accession>A0A024FTQ1</accession>
<dbReference type="Proteomes" id="UP000053237">
    <property type="component" value="Unassembled WGS sequence"/>
</dbReference>
<evidence type="ECO:0000313" key="4">
    <source>
        <dbReference type="Proteomes" id="UP000053237"/>
    </source>
</evidence>
<reference evidence="3 4" key="1">
    <citation type="submission" date="2012-05" db="EMBL/GenBank/DDBJ databases">
        <title>Recombination and specialization in a pathogen metapopulation.</title>
        <authorList>
            <person name="Gardiner A."/>
            <person name="Kemen E."/>
            <person name="Schultz-Larsen T."/>
            <person name="MacLean D."/>
            <person name="Van Oosterhout C."/>
            <person name="Jones J.D.G."/>
        </authorList>
    </citation>
    <scope>NUCLEOTIDE SEQUENCE [LARGE SCALE GENOMIC DNA]</scope>
    <source>
        <strain evidence="3 4">Ac Nc2</strain>
    </source>
</reference>
<evidence type="ECO:0000256" key="2">
    <source>
        <dbReference type="SAM" id="SignalP"/>
    </source>
</evidence>